<dbReference type="AlphaFoldDB" id="A0A1V4SHQ7"/>
<feature type="chain" id="PRO_5038485729" evidence="5">
    <location>
        <begin position="24"/>
        <end position="362"/>
    </location>
</feature>
<accession>A0A1V4SHQ7</accession>
<dbReference type="Pfam" id="PF09084">
    <property type="entry name" value="NMT1"/>
    <property type="match status" value="1"/>
</dbReference>
<feature type="region of interest" description="Disordered" evidence="4">
    <location>
        <begin position="25"/>
        <end position="51"/>
    </location>
</feature>
<name>A0A1V4SHQ7_RUMHU</name>
<evidence type="ECO:0000256" key="4">
    <source>
        <dbReference type="SAM" id="MobiDB-lite"/>
    </source>
</evidence>
<evidence type="ECO:0000256" key="5">
    <source>
        <dbReference type="SAM" id="SignalP"/>
    </source>
</evidence>
<comment type="subcellular location">
    <subcellularLocation>
        <location evidence="1">Periplasm</location>
    </subcellularLocation>
</comment>
<organism evidence="7 8">
    <name type="scientific">Ruminiclostridium hungatei</name>
    <name type="common">Clostridium hungatei</name>
    <dbReference type="NCBI Taxonomy" id="48256"/>
    <lineage>
        <taxon>Bacteria</taxon>
        <taxon>Bacillati</taxon>
        <taxon>Bacillota</taxon>
        <taxon>Clostridia</taxon>
        <taxon>Eubacteriales</taxon>
        <taxon>Oscillospiraceae</taxon>
        <taxon>Ruminiclostridium</taxon>
    </lineage>
</organism>
<comment type="similarity">
    <text evidence="2">Belongs to the bacterial solute-binding protein SsuA/TauA family.</text>
</comment>
<reference evidence="7 8" key="1">
    <citation type="submission" date="2017-03" db="EMBL/GenBank/DDBJ databases">
        <title>Genome sequence of Clostridium hungatei DSM 14427.</title>
        <authorList>
            <person name="Poehlein A."/>
            <person name="Daniel R."/>
        </authorList>
    </citation>
    <scope>NUCLEOTIDE SEQUENCE [LARGE SCALE GENOMIC DNA]</scope>
    <source>
        <strain evidence="7 8">DSM 14427</strain>
    </source>
</reference>
<evidence type="ECO:0000256" key="1">
    <source>
        <dbReference type="ARBA" id="ARBA00004418"/>
    </source>
</evidence>
<keyword evidence="3 5" id="KW-0732">Signal</keyword>
<dbReference type="InterPro" id="IPR015168">
    <property type="entry name" value="SsuA/THI5"/>
</dbReference>
<protein>
    <submittedName>
        <fullName evidence="7">Alkanesulfonate transporter substrate-binding subunit</fullName>
    </submittedName>
</protein>
<dbReference type="PANTHER" id="PTHR30024">
    <property type="entry name" value="ALIPHATIC SULFONATES-BINDING PROTEIN-RELATED"/>
    <property type="match status" value="1"/>
</dbReference>
<evidence type="ECO:0000259" key="6">
    <source>
        <dbReference type="Pfam" id="PF09084"/>
    </source>
</evidence>
<dbReference type="RefSeq" id="WP_080065136.1">
    <property type="nucleotide sequence ID" value="NZ_MZGX01000018.1"/>
</dbReference>
<dbReference type="OrthoDB" id="570524at2"/>
<dbReference type="Proteomes" id="UP000191554">
    <property type="component" value="Unassembled WGS sequence"/>
</dbReference>
<gene>
    <name evidence="7" type="ORF">CLHUN_26790</name>
</gene>
<keyword evidence="8" id="KW-1185">Reference proteome</keyword>
<sequence length="362" mass="39122">MRKKLIASIMAAIVISIFLPGCSQQTTENSQSTPPASNEATAKASEGAAAKELPETDDVTLRYIINNVSDIYPYDFALEMGYFKAEGVNVEEVEGIAGGGAAVIQAISNGSADIGSAAIPAFINAVKTKTPIRVIYGGPAIAHEENPGYNILVKKGSDIKAPEDLKGKTIALSARGAMMEFFLHLYLNKAGLSINDVDIIVVPAAQHEQVVESGQAVAAVDGSPIADKMIENGVAESLTTMYDAIDPELSSMGWGYIINTDVLKEHPIAAKKLVSALIKSDEYVQAHPDEARKVVAKIFEKRGANPELAKYWKPYKLVDHGLWKDSGIKFWLDFMKNNTTTDTSAISPSDIYTNEYNPYFNK</sequence>
<dbReference type="EMBL" id="MZGX01000018">
    <property type="protein sequence ID" value="OPX43334.1"/>
    <property type="molecule type" value="Genomic_DNA"/>
</dbReference>
<comment type="caution">
    <text evidence="7">The sequence shown here is derived from an EMBL/GenBank/DDBJ whole genome shotgun (WGS) entry which is preliminary data.</text>
</comment>
<dbReference type="STRING" id="48256.CLHUN_26790"/>
<evidence type="ECO:0000256" key="3">
    <source>
        <dbReference type="ARBA" id="ARBA00022729"/>
    </source>
</evidence>
<evidence type="ECO:0000256" key="2">
    <source>
        <dbReference type="ARBA" id="ARBA00010742"/>
    </source>
</evidence>
<dbReference type="SUPFAM" id="SSF53850">
    <property type="entry name" value="Periplasmic binding protein-like II"/>
    <property type="match status" value="1"/>
</dbReference>
<feature type="compositionally biased region" description="Polar residues" evidence="4">
    <location>
        <begin position="25"/>
        <end position="38"/>
    </location>
</feature>
<feature type="signal peptide" evidence="5">
    <location>
        <begin position="1"/>
        <end position="23"/>
    </location>
</feature>
<evidence type="ECO:0000313" key="8">
    <source>
        <dbReference type="Proteomes" id="UP000191554"/>
    </source>
</evidence>
<proteinExistence type="inferred from homology"/>
<dbReference type="Gene3D" id="3.40.190.10">
    <property type="entry name" value="Periplasmic binding protein-like II"/>
    <property type="match status" value="2"/>
</dbReference>
<dbReference type="GO" id="GO:0042597">
    <property type="term" value="C:periplasmic space"/>
    <property type="evidence" value="ECO:0007669"/>
    <property type="project" value="UniProtKB-SubCell"/>
</dbReference>
<feature type="domain" description="SsuA/THI5-like" evidence="6">
    <location>
        <begin position="73"/>
        <end position="291"/>
    </location>
</feature>
<evidence type="ECO:0000313" key="7">
    <source>
        <dbReference type="EMBL" id="OPX43334.1"/>
    </source>
</evidence>
<feature type="compositionally biased region" description="Low complexity" evidence="4">
    <location>
        <begin position="39"/>
        <end position="51"/>
    </location>
</feature>
<dbReference type="PANTHER" id="PTHR30024:SF47">
    <property type="entry name" value="TAURINE-BINDING PERIPLASMIC PROTEIN"/>
    <property type="match status" value="1"/>
</dbReference>